<dbReference type="EMBL" id="VVIM01000007">
    <property type="protein sequence ID" value="KAB0796489.1"/>
    <property type="molecule type" value="Genomic_DNA"/>
</dbReference>
<protein>
    <submittedName>
        <fullName evidence="1">Uncharacterized protein</fullName>
    </submittedName>
</protein>
<sequence>MKSHSDKSHPPANIGDNVMIPIPDVDKSKVDLRNIIGVVIDITDEGLYKVGTKHGILQTLYCRTQFDVSAQRFITENDVNMESEISLRTAATKHSIGSGQGFLKCSCTTSCKTNRCLCKKKNVLCNSKCHSSLSCNNK</sequence>
<reference evidence="1 2" key="1">
    <citation type="journal article" date="2018" name="Elife">
        <title>Firefly genomes illuminate parallel origins of bioluminescence in beetles.</title>
        <authorList>
            <person name="Fallon T.R."/>
            <person name="Lower S.E."/>
            <person name="Chang C.H."/>
            <person name="Bessho-Uehara M."/>
            <person name="Martin G.J."/>
            <person name="Bewick A.J."/>
            <person name="Behringer M."/>
            <person name="Debat H.J."/>
            <person name="Wong I."/>
            <person name="Day J.C."/>
            <person name="Suvorov A."/>
            <person name="Silva C.J."/>
            <person name="Stanger-Hall K.F."/>
            <person name="Hall D.W."/>
            <person name="Schmitz R.J."/>
            <person name="Nelson D.R."/>
            <person name="Lewis S.M."/>
            <person name="Shigenobu S."/>
            <person name="Bybee S.M."/>
            <person name="Larracuente A.M."/>
            <person name="Oba Y."/>
            <person name="Weng J.K."/>
        </authorList>
    </citation>
    <scope>NUCLEOTIDE SEQUENCE [LARGE SCALE GENOMIC DNA]</scope>
    <source>
        <strain evidence="1">1611_PpyrPB1</strain>
        <tissue evidence="1">Whole body</tissue>
    </source>
</reference>
<proteinExistence type="predicted"/>
<dbReference type="Proteomes" id="UP000327044">
    <property type="component" value="Unassembled WGS sequence"/>
</dbReference>
<evidence type="ECO:0000313" key="1">
    <source>
        <dbReference type="EMBL" id="KAB0796489.1"/>
    </source>
</evidence>
<keyword evidence="2" id="KW-1185">Reference proteome</keyword>
<evidence type="ECO:0000313" key="2">
    <source>
        <dbReference type="Proteomes" id="UP000327044"/>
    </source>
</evidence>
<accession>A0A5N4AGS4</accession>
<comment type="caution">
    <text evidence="1">The sequence shown here is derived from an EMBL/GenBank/DDBJ whole genome shotgun (WGS) entry which is preliminary data.</text>
</comment>
<name>A0A5N4AGS4_PHOPY</name>
<organism evidence="1 2">
    <name type="scientific">Photinus pyralis</name>
    <name type="common">Common eastern firefly</name>
    <name type="synonym">Lampyris pyralis</name>
    <dbReference type="NCBI Taxonomy" id="7054"/>
    <lineage>
        <taxon>Eukaryota</taxon>
        <taxon>Metazoa</taxon>
        <taxon>Ecdysozoa</taxon>
        <taxon>Arthropoda</taxon>
        <taxon>Hexapoda</taxon>
        <taxon>Insecta</taxon>
        <taxon>Pterygota</taxon>
        <taxon>Neoptera</taxon>
        <taxon>Endopterygota</taxon>
        <taxon>Coleoptera</taxon>
        <taxon>Polyphaga</taxon>
        <taxon>Elateriformia</taxon>
        <taxon>Elateroidea</taxon>
        <taxon>Lampyridae</taxon>
        <taxon>Lampyrinae</taxon>
        <taxon>Photinus</taxon>
    </lineage>
</organism>
<dbReference type="InParanoid" id="A0A5N4AGS4"/>
<dbReference type="AlphaFoldDB" id="A0A5N4AGS4"/>
<gene>
    <name evidence="1" type="ORF">PPYR_10550</name>
</gene>